<organism evidence="2 3">
    <name type="scientific">Solanum tuberosum</name>
    <name type="common">Potato</name>
    <dbReference type="NCBI Taxonomy" id="4113"/>
    <lineage>
        <taxon>Eukaryota</taxon>
        <taxon>Viridiplantae</taxon>
        <taxon>Streptophyta</taxon>
        <taxon>Embryophyta</taxon>
        <taxon>Tracheophyta</taxon>
        <taxon>Spermatophyta</taxon>
        <taxon>Magnoliopsida</taxon>
        <taxon>eudicotyledons</taxon>
        <taxon>Gunneridae</taxon>
        <taxon>Pentapetalae</taxon>
        <taxon>asterids</taxon>
        <taxon>lamiids</taxon>
        <taxon>Solanales</taxon>
        <taxon>Solanaceae</taxon>
        <taxon>Solanoideae</taxon>
        <taxon>Solaneae</taxon>
        <taxon>Solanum</taxon>
    </lineage>
</organism>
<accession>A0ABQ7VBR3</accession>
<keyword evidence="3" id="KW-1185">Reference proteome</keyword>
<dbReference type="EMBL" id="JAIVGD010000013">
    <property type="protein sequence ID" value="KAH0760959.1"/>
    <property type="molecule type" value="Genomic_DNA"/>
</dbReference>
<evidence type="ECO:0000313" key="2">
    <source>
        <dbReference type="EMBL" id="KAH0760959.1"/>
    </source>
</evidence>
<evidence type="ECO:0000313" key="3">
    <source>
        <dbReference type="Proteomes" id="UP000826656"/>
    </source>
</evidence>
<proteinExistence type="predicted"/>
<reference evidence="2 3" key="1">
    <citation type="journal article" date="2021" name="bioRxiv">
        <title>Chromosome-scale and haplotype-resolved genome assembly of a tetraploid potato cultivar.</title>
        <authorList>
            <person name="Sun H."/>
            <person name="Jiao W.-B."/>
            <person name="Krause K."/>
            <person name="Campoy J.A."/>
            <person name="Goel M."/>
            <person name="Folz-Donahue K."/>
            <person name="Kukat C."/>
            <person name="Huettel B."/>
            <person name="Schneeberger K."/>
        </authorList>
    </citation>
    <scope>NUCLEOTIDE SEQUENCE [LARGE SCALE GENOMIC DNA]</scope>
    <source>
        <strain evidence="2">SolTubOtavaFocal</strain>
        <tissue evidence="2">Leaves</tissue>
    </source>
</reference>
<evidence type="ECO:0008006" key="4">
    <source>
        <dbReference type="Google" id="ProtNLM"/>
    </source>
</evidence>
<name>A0ABQ7VBR3_SOLTU</name>
<dbReference type="Proteomes" id="UP000826656">
    <property type="component" value="Unassembled WGS sequence"/>
</dbReference>
<evidence type="ECO:0000256" key="1">
    <source>
        <dbReference type="SAM" id="MobiDB-lite"/>
    </source>
</evidence>
<feature type="compositionally biased region" description="Basic and acidic residues" evidence="1">
    <location>
        <begin position="77"/>
        <end position="86"/>
    </location>
</feature>
<feature type="region of interest" description="Disordered" evidence="1">
    <location>
        <begin position="1"/>
        <end position="94"/>
    </location>
</feature>
<gene>
    <name evidence="2" type="ORF">KY290_017032</name>
</gene>
<sequence length="182" mass="20378">MAKPRHKTTQLHVTPLASPEQSSSDEAHSSLGVHIARAVYHHNTTPSQSEEEEGGSESEKGSDGTSRASVDDPPTIKIEEEKRDTQEYSDTSNTDDSVVLLVREREADLVVQQQLIDIIQNTWAIRGSRKIFEKGIVSKSSVIGRRPIVPKSRVVEVDLQALPEMHTLFKKHQFEWMTKKPG</sequence>
<comment type="caution">
    <text evidence="2">The sequence shown here is derived from an EMBL/GenBank/DDBJ whole genome shotgun (WGS) entry which is preliminary data.</text>
</comment>
<protein>
    <recommendedName>
        <fullName evidence="4">Integrase core domain containing protein</fullName>
    </recommendedName>
</protein>